<organism evidence="3 4">
    <name type="scientific">Cylicocyclus nassatus</name>
    <name type="common">Nematode worm</name>
    <dbReference type="NCBI Taxonomy" id="53992"/>
    <lineage>
        <taxon>Eukaryota</taxon>
        <taxon>Metazoa</taxon>
        <taxon>Ecdysozoa</taxon>
        <taxon>Nematoda</taxon>
        <taxon>Chromadorea</taxon>
        <taxon>Rhabditida</taxon>
        <taxon>Rhabditina</taxon>
        <taxon>Rhabditomorpha</taxon>
        <taxon>Strongyloidea</taxon>
        <taxon>Strongylidae</taxon>
        <taxon>Cylicocyclus</taxon>
    </lineage>
</organism>
<evidence type="ECO:0008006" key="5">
    <source>
        <dbReference type="Google" id="ProtNLM"/>
    </source>
</evidence>
<evidence type="ECO:0000313" key="4">
    <source>
        <dbReference type="Proteomes" id="UP001176961"/>
    </source>
</evidence>
<comment type="caution">
    <text evidence="3">The sequence shown here is derived from an EMBL/GenBank/DDBJ whole genome shotgun (WGS) entry which is preliminary data.</text>
</comment>
<feature type="transmembrane region" description="Helical" evidence="2">
    <location>
        <begin position="36"/>
        <end position="57"/>
    </location>
</feature>
<name>A0AA36GNB2_CYLNA</name>
<dbReference type="EMBL" id="CATQJL010000112">
    <property type="protein sequence ID" value="CAJ0595212.1"/>
    <property type="molecule type" value="Genomic_DNA"/>
</dbReference>
<keyword evidence="2" id="KW-0472">Membrane</keyword>
<reference evidence="3" key="1">
    <citation type="submission" date="2023-07" db="EMBL/GenBank/DDBJ databases">
        <authorList>
            <consortium name="CYATHOMIX"/>
        </authorList>
    </citation>
    <scope>NUCLEOTIDE SEQUENCE</scope>
    <source>
        <strain evidence="3">N/A</strain>
    </source>
</reference>
<protein>
    <recommendedName>
        <fullName evidence="5">Transmembrane protein</fullName>
    </recommendedName>
</protein>
<dbReference type="Proteomes" id="UP001176961">
    <property type="component" value="Unassembled WGS sequence"/>
</dbReference>
<keyword evidence="4" id="KW-1185">Reference proteome</keyword>
<feature type="compositionally biased region" description="Polar residues" evidence="1">
    <location>
        <begin position="73"/>
        <end position="86"/>
    </location>
</feature>
<proteinExistence type="predicted"/>
<keyword evidence="2" id="KW-1133">Transmembrane helix</keyword>
<keyword evidence="2" id="KW-0812">Transmembrane</keyword>
<feature type="region of interest" description="Disordered" evidence="1">
    <location>
        <begin position="64"/>
        <end position="86"/>
    </location>
</feature>
<evidence type="ECO:0000313" key="3">
    <source>
        <dbReference type="EMBL" id="CAJ0595212.1"/>
    </source>
</evidence>
<sequence length="131" mass="14411">MVANSGNASLPSPGIAMLVDVDRLRSLQQNEAFKKYAIVTASTFIVLVAFTFVLLMCKPKEKDIRRDTKASESDTTIPMATSSADTSQFDETPLAVITIIREGAHAPKKFKKEETRRSFPNLENGLTDVSM</sequence>
<evidence type="ECO:0000256" key="2">
    <source>
        <dbReference type="SAM" id="Phobius"/>
    </source>
</evidence>
<gene>
    <name evidence="3" type="ORF">CYNAS_LOCUS7195</name>
</gene>
<dbReference type="AlphaFoldDB" id="A0AA36GNB2"/>
<accession>A0AA36GNB2</accession>
<feature type="region of interest" description="Disordered" evidence="1">
    <location>
        <begin position="108"/>
        <end position="131"/>
    </location>
</feature>
<evidence type="ECO:0000256" key="1">
    <source>
        <dbReference type="SAM" id="MobiDB-lite"/>
    </source>
</evidence>